<dbReference type="Pfam" id="PF20026">
    <property type="entry name" value="DUF6434"/>
    <property type="match status" value="1"/>
</dbReference>
<dbReference type="EMBL" id="VITT01000055">
    <property type="protein sequence ID" value="TWB46317.1"/>
    <property type="molecule type" value="Genomic_DNA"/>
</dbReference>
<feature type="domain" description="DUF6434" evidence="2">
    <location>
        <begin position="5"/>
        <end position="78"/>
    </location>
</feature>
<sequence length="83" mass="9504">MGPVFDWHADPIDRATPITAGYRATQNVRRFFRRECGEHFRFDRPFMAWMKAAAHQPNGGQPGGGRTMGDAADEWRRRDLAGR</sequence>
<comment type="caution">
    <text evidence="3">The sequence shown here is derived from an EMBL/GenBank/DDBJ whole genome shotgun (WGS) entry which is preliminary data.</text>
</comment>
<feature type="compositionally biased region" description="Basic and acidic residues" evidence="1">
    <location>
        <begin position="73"/>
        <end position="83"/>
    </location>
</feature>
<feature type="region of interest" description="Disordered" evidence="1">
    <location>
        <begin position="54"/>
        <end position="83"/>
    </location>
</feature>
<evidence type="ECO:0000313" key="4">
    <source>
        <dbReference type="Proteomes" id="UP000318050"/>
    </source>
</evidence>
<gene>
    <name evidence="3" type="ORF">FBZ92_1553</name>
</gene>
<evidence type="ECO:0000256" key="1">
    <source>
        <dbReference type="SAM" id="MobiDB-lite"/>
    </source>
</evidence>
<evidence type="ECO:0000313" key="3">
    <source>
        <dbReference type="EMBL" id="TWB46317.1"/>
    </source>
</evidence>
<proteinExistence type="predicted"/>
<protein>
    <recommendedName>
        <fullName evidence="2">DUF6434 domain-containing protein</fullName>
    </recommendedName>
</protein>
<organism evidence="3 4">
    <name type="scientific">Nitrospirillum amazonense</name>
    <dbReference type="NCBI Taxonomy" id="28077"/>
    <lineage>
        <taxon>Bacteria</taxon>
        <taxon>Pseudomonadati</taxon>
        <taxon>Pseudomonadota</taxon>
        <taxon>Alphaproteobacteria</taxon>
        <taxon>Rhodospirillales</taxon>
        <taxon>Azospirillaceae</taxon>
        <taxon>Nitrospirillum</taxon>
    </lineage>
</organism>
<evidence type="ECO:0000259" key="2">
    <source>
        <dbReference type="Pfam" id="PF20026"/>
    </source>
</evidence>
<dbReference type="Proteomes" id="UP000318050">
    <property type="component" value="Unassembled WGS sequence"/>
</dbReference>
<name>A0A560HIN0_9PROT</name>
<dbReference type="InterPro" id="IPR045492">
    <property type="entry name" value="DUF6434"/>
</dbReference>
<accession>A0A560HIN0</accession>
<dbReference type="AlphaFoldDB" id="A0A560HIN0"/>
<dbReference type="OrthoDB" id="9778090at2"/>
<reference evidence="3 4" key="1">
    <citation type="submission" date="2019-06" db="EMBL/GenBank/DDBJ databases">
        <title>Genomic Encyclopedia of Type Strains, Phase IV (KMG-V): Genome sequencing to study the core and pangenomes of soil and plant-associated prokaryotes.</title>
        <authorList>
            <person name="Whitman W."/>
        </authorList>
    </citation>
    <scope>NUCLEOTIDE SEQUENCE [LARGE SCALE GENOMIC DNA]</scope>
    <source>
        <strain evidence="3 4">BR 11140</strain>
    </source>
</reference>